<keyword evidence="1" id="KW-1133">Transmembrane helix</keyword>
<dbReference type="STRING" id="706570.PT85_11530"/>
<proteinExistence type="predicted"/>
<protein>
    <submittedName>
        <fullName evidence="2">Uncharacterized protein</fullName>
    </submittedName>
</protein>
<sequence>MSELKDQTIEQGVRKRTEYDDARQARLVLNIARSDGGTLTIPLLDDARSTTEQPDLQKNTLLAVLPLARLPGYDRQNEAPKGALPRPGRIYVFWGNRLWRELEADGTGQLFEVDLAHWRKQAEQGLDADERPPVGARQHLILLPMLLQGRAIAGELHMAYSELPWTWEYIAWLEQEVGRIRQRCNPLGPTWSAALVGPERWRATQAMPVIPITRISKGLRARDPHLENLLEDPLLFHAGATDFPLTSLVKQREQRQTELAGFLKAPPPGPLPAFPDHPDLLSEYQLRGYPQLIGVMLEDPLFALRHAVVQSRLAAELLQTLNALVPHQEFGRYAELLYQTVMPAQSPLNELRRYVGIGDLKKATLHDEREYAREQLYQHQEHILRLVERLPPFWNDFQHSHDERLMEPYAQLVELLEILNRSPNGCDPRCIEPEDSKVSAGVNRLTRQLIEATHALTKGLMGAGEELPETARRLRALADNPMDVNAERLGLSSLSLFNHTYAGQNLTLAIDELLNHVANASALAVKRLAESDKTIQVQLHRSFTPSFSLLQKLHSLARRLKLLPQAEALEKNLVVLGAHGDGFSFGLTAAERATMTRTEDYRKASLQGRGGHTLVTSSGKEAERLGFAQKELGKVMVVAAEADDPLLAEYRKWRVGTTRLDTARSLSEGKSLPVLATVFAGFNLYANTVGTQHLSANGEVGRQIFGGIGALADLAIAGNNVALKLLADSKMTTHPWYVFWEQRGFQTTGFWAENLVKRTGGSSLLSYGRFGSAFAMGIVTAGLFLWDAGRALRDGEDDIATAHLVAATGSAIWGFYTIGLLASPWLLGLGVGLLVTGVIGSVLLADGAVEQAIKHGPFGIEPRLPHMNDPLQAYQQLLGALGEPRVRLERLQHWQQQSSEEDRKQLHAALQEARMHLEPNDWAVELSTPLLDQFRTVQECKLIAVETEHRRSDTSGWTQHPRLNPTAKLGPIRLTDNRMLFIYSALHRASSGYDTRPYRHPPTYSLKVYIQLELGKSDEDKHDLFPGYNQIVLPQPQPRQWQAFTPARTLDVTADNIPYWLIAQRAFAK</sequence>
<feature type="transmembrane region" description="Helical" evidence="1">
    <location>
        <begin position="798"/>
        <end position="819"/>
    </location>
</feature>
<reference evidence="2 3" key="1">
    <citation type="submission" date="2014-11" db="EMBL/GenBank/DDBJ databases">
        <title>Genome sequence of Pseudomonas tuomuerensis JCM 14085.</title>
        <authorList>
            <person name="Shin S.-K."/>
            <person name="Yi H."/>
        </authorList>
    </citation>
    <scope>NUCLEOTIDE SEQUENCE [LARGE SCALE GENOMIC DNA]</scope>
    <source>
        <strain evidence="2 3">JCM 14085</strain>
    </source>
</reference>
<gene>
    <name evidence="2" type="ORF">PT85_11530</name>
</gene>
<dbReference type="RefSeq" id="WP_039606703.1">
    <property type="nucleotide sequence ID" value="NZ_FMUP01000002.1"/>
</dbReference>
<organism evidence="2 3">
    <name type="scientific">Pseudomonas flexibilis</name>
    <dbReference type="NCBI Taxonomy" id="706570"/>
    <lineage>
        <taxon>Bacteria</taxon>
        <taxon>Pseudomonadati</taxon>
        <taxon>Pseudomonadota</taxon>
        <taxon>Gammaproteobacteria</taxon>
        <taxon>Pseudomonadales</taxon>
        <taxon>Pseudomonadaceae</taxon>
        <taxon>Pseudomonas</taxon>
    </lineage>
</organism>
<keyword evidence="1" id="KW-0812">Transmembrane</keyword>
<dbReference type="EMBL" id="JTAK01000004">
    <property type="protein sequence ID" value="KHO64808.1"/>
    <property type="molecule type" value="Genomic_DNA"/>
</dbReference>
<dbReference type="OrthoDB" id="5406083at2"/>
<feature type="transmembrane region" description="Helical" evidence="1">
    <location>
        <begin position="825"/>
        <end position="845"/>
    </location>
</feature>
<name>A0A0B3BK30_9PSED</name>
<evidence type="ECO:0000256" key="1">
    <source>
        <dbReference type="SAM" id="Phobius"/>
    </source>
</evidence>
<evidence type="ECO:0000313" key="3">
    <source>
        <dbReference type="Proteomes" id="UP000030980"/>
    </source>
</evidence>
<dbReference type="Proteomes" id="UP000030980">
    <property type="component" value="Unassembled WGS sequence"/>
</dbReference>
<dbReference type="AlphaFoldDB" id="A0A0B3BK30"/>
<comment type="caution">
    <text evidence="2">The sequence shown here is derived from an EMBL/GenBank/DDBJ whole genome shotgun (WGS) entry which is preliminary data.</text>
</comment>
<dbReference type="CDD" id="cd20705">
    <property type="entry name" value="MIX_I"/>
    <property type="match status" value="1"/>
</dbReference>
<evidence type="ECO:0000313" key="2">
    <source>
        <dbReference type="EMBL" id="KHO64808.1"/>
    </source>
</evidence>
<accession>A0A0B3BK30</accession>
<keyword evidence="1" id="KW-0472">Membrane</keyword>
<keyword evidence="3" id="KW-1185">Reference proteome</keyword>
<feature type="transmembrane region" description="Helical" evidence="1">
    <location>
        <begin position="767"/>
        <end position="786"/>
    </location>
</feature>